<evidence type="ECO:0000256" key="8">
    <source>
        <dbReference type="ARBA" id="ARBA00022801"/>
    </source>
</evidence>
<evidence type="ECO:0000256" key="4">
    <source>
        <dbReference type="ARBA" id="ARBA00022722"/>
    </source>
</evidence>
<dbReference type="InterPro" id="IPR050951">
    <property type="entry name" value="Retrovirus_Pol_polyprotein"/>
</dbReference>
<evidence type="ECO:0000259" key="17">
    <source>
        <dbReference type="Pfam" id="PF00078"/>
    </source>
</evidence>
<feature type="domain" description="Reverse transcriptase/retrotransposon-derived protein RNase H-like" evidence="19">
    <location>
        <begin position="1310"/>
        <end position="1404"/>
    </location>
</feature>
<feature type="domain" description="Reverse transcriptase" evidence="17">
    <location>
        <begin position="400"/>
        <end position="502"/>
    </location>
</feature>
<evidence type="ECO:0000256" key="11">
    <source>
        <dbReference type="ARBA" id="ARBA00022918"/>
    </source>
</evidence>
<evidence type="ECO:0000259" key="19">
    <source>
        <dbReference type="Pfam" id="PF17919"/>
    </source>
</evidence>
<keyword evidence="2" id="KW-0808">Transferase</keyword>
<dbReference type="GO" id="GO:0006310">
    <property type="term" value="P:DNA recombination"/>
    <property type="evidence" value="ECO:0007669"/>
    <property type="project" value="UniProtKB-KW"/>
</dbReference>
<evidence type="ECO:0000256" key="1">
    <source>
        <dbReference type="ARBA" id="ARBA00022670"/>
    </source>
</evidence>
<dbReference type="PANTHER" id="PTHR37984">
    <property type="entry name" value="PROTEIN CBG26694"/>
    <property type="match status" value="1"/>
</dbReference>
<dbReference type="Gene3D" id="3.30.420.10">
    <property type="entry name" value="Ribonuclease H-like superfamily/Ribonuclease H"/>
    <property type="match status" value="1"/>
</dbReference>
<dbReference type="InterPro" id="IPR043128">
    <property type="entry name" value="Rev_trsase/Diguanyl_cyclase"/>
</dbReference>
<dbReference type="Pfam" id="PF17921">
    <property type="entry name" value="Integrase_H2C2"/>
    <property type="match status" value="1"/>
</dbReference>
<name>A0A6L2NR64_TANCI</name>
<evidence type="ECO:0000256" key="3">
    <source>
        <dbReference type="ARBA" id="ARBA00022695"/>
    </source>
</evidence>
<dbReference type="CDD" id="cd09274">
    <property type="entry name" value="RNase_HI_RT_Ty3"/>
    <property type="match status" value="1"/>
</dbReference>
<feature type="domain" description="Tf2-1-like SH3-like" evidence="21">
    <location>
        <begin position="934"/>
        <end position="999"/>
    </location>
</feature>
<dbReference type="GO" id="GO:0003677">
    <property type="term" value="F:DNA binding"/>
    <property type="evidence" value="ECO:0007669"/>
    <property type="project" value="UniProtKB-KW"/>
</dbReference>
<dbReference type="InterPro" id="IPR056924">
    <property type="entry name" value="SH3_Tf2-1"/>
</dbReference>
<evidence type="ECO:0000259" key="18">
    <source>
        <dbReference type="Pfam" id="PF03732"/>
    </source>
</evidence>
<keyword evidence="1" id="KW-0645">Protease</keyword>
<dbReference type="SUPFAM" id="SSF53098">
    <property type="entry name" value="Ribonuclease H-like"/>
    <property type="match status" value="1"/>
</dbReference>
<dbReference type="Gene3D" id="3.10.10.10">
    <property type="entry name" value="HIV Type 1 Reverse Transcriptase, subunit A, domain 1"/>
    <property type="match status" value="1"/>
</dbReference>
<keyword evidence="11" id="KW-0695">RNA-directed DNA polymerase</keyword>
<dbReference type="GO" id="GO:0003887">
    <property type="term" value="F:DNA-directed DNA polymerase activity"/>
    <property type="evidence" value="ECO:0007669"/>
    <property type="project" value="UniProtKB-KW"/>
</dbReference>
<dbReference type="InterPro" id="IPR036397">
    <property type="entry name" value="RNaseH_sf"/>
</dbReference>
<dbReference type="InterPro" id="IPR041588">
    <property type="entry name" value="Integrase_H2C2"/>
</dbReference>
<keyword evidence="3" id="KW-0548">Nucleotidyltransferase</keyword>
<dbReference type="Gene3D" id="3.30.70.270">
    <property type="match status" value="2"/>
</dbReference>
<dbReference type="GO" id="GO:0004190">
    <property type="term" value="F:aspartic-type endopeptidase activity"/>
    <property type="evidence" value="ECO:0007669"/>
    <property type="project" value="UniProtKB-KW"/>
</dbReference>
<keyword evidence="12" id="KW-0239">DNA-directed DNA polymerase</keyword>
<dbReference type="Gene3D" id="3.10.20.370">
    <property type="match status" value="1"/>
</dbReference>
<evidence type="ECO:0000256" key="7">
    <source>
        <dbReference type="ARBA" id="ARBA00022759"/>
    </source>
</evidence>
<dbReference type="CDD" id="cd01647">
    <property type="entry name" value="RT_LTR"/>
    <property type="match status" value="1"/>
</dbReference>
<keyword evidence="7" id="KW-0255">Endonuclease</keyword>
<dbReference type="GO" id="GO:0003964">
    <property type="term" value="F:RNA-directed DNA polymerase activity"/>
    <property type="evidence" value="ECO:0007669"/>
    <property type="project" value="UniProtKB-KW"/>
</dbReference>
<dbReference type="Gene3D" id="1.10.340.70">
    <property type="match status" value="1"/>
</dbReference>
<evidence type="ECO:0000256" key="16">
    <source>
        <dbReference type="SAM" id="MobiDB-lite"/>
    </source>
</evidence>
<feature type="domain" description="Retrotransposon gag" evidence="18">
    <location>
        <begin position="588"/>
        <end position="666"/>
    </location>
</feature>
<dbReference type="InterPro" id="IPR012337">
    <property type="entry name" value="RNaseH-like_sf"/>
</dbReference>
<keyword evidence="5" id="KW-0479">Metal-binding</keyword>
<dbReference type="GO" id="GO:0046872">
    <property type="term" value="F:metal ion binding"/>
    <property type="evidence" value="ECO:0007669"/>
    <property type="project" value="UniProtKB-KW"/>
</dbReference>
<keyword evidence="14" id="KW-0233">DNA recombination</keyword>
<dbReference type="SUPFAM" id="SSF50630">
    <property type="entry name" value="Acid proteases"/>
    <property type="match status" value="1"/>
</dbReference>
<dbReference type="GO" id="GO:0004601">
    <property type="term" value="F:peroxidase activity"/>
    <property type="evidence" value="ECO:0007669"/>
    <property type="project" value="UniProtKB-KW"/>
</dbReference>
<keyword evidence="9" id="KW-0460">Magnesium</keyword>
<feature type="region of interest" description="Disordered" evidence="16">
    <location>
        <begin position="1165"/>
        <end position="1187"/>
    </location>
</feature>
<sequence length="1869" mass="211963">METRKKSKTEFQQETDERFVKHEAMFEKIMAELQKLTTKQDQRIIGSEQYFEFQRVETEDQVQLASFHLDGIALQWHRWITKFRGPMTWAEFSKALLGRFGPTDYEDPAEALSRLKQTATVASYQEAFEKISHQVDVLSEIFLVGCFIGGLKEEIRLEVKLKNLTEAIGMALLEDFNVGVIRARDFRPFPAPSRSTTTQGILGPSPNQRLTLPAPNPIRRLSQTEGRERRVKGLCYYCDDRYTPGHKCSKPQLFMISDVSEVEDEEKIGDTQEHNPDDSLAEISFHAISAHELMGIQGAALLLQITPVPTEIPPKRTPCPVIQHVVTQFATVFQNPTTLPPKRFQDHGILLLPGSRPVSTRPYRQPYLEKAEIEKQVRKLLQQGLIRPSHSPFSSPVLLVRKSDGTWRFCIDYRSLNDVTVKDKYPIPIIDELLNELHGSRFYSKLDLRSGYHQIRFRDEDIHKTAFKTHEGHYEFVVMPFGLTNALATFQCLMNDFDKENDSGQLLDIPAGQGTWKVYKRKKFKKGQMKNKNQCSRREDILSTQMKELSETVVSMKEVLNELPKSLEKAMSRYQKQQEKRPFPSSQLNWYTNLMIKHPNTTWDLFKDKLMVRFSGTKFRNAHEALGSLYQDEGVYEYIEEFEALSALIPNQSEKHSIGMFLRGLKNDIRSWVRTLNPLTCDQAMEFARNVEIATTLNEIQELVTLQSRSGEWEDRRRKALCFSCGQKYSTQHKCLEGTLRILLLAEGEEVDDNGEIRLAKAILDGEEAHGECLALELNGYSTVSSSNLKTIKLAGELNGIPILILIDSGATQNFISKKLAIALGLTIKPVKRLQISLGDGSRVWIGEQCDSVSIQFGSYSCIVDALVYNLGSLDMILGIAWLGTLGDVLFNLQTQQVRFWSQVILVKKDSSWRLCIDDRATIPDKRELEFEKGDLVFVKLQPYRQTSVATRVSNKLSPRFFGPYRILDKVGAVAYRVELPPGSLIHNVFHVSLLRRCVGSAIDPSPTTIDASVLPSDVLYLWNIQKIASKHLSVLSYFLLSFLAIIITINPHQAMWLNNILSSKGVETEDQVQLASFHLDGIALQWHKWITKFRVPMTWAEFSKALLGKFGPTDYEDPAEALSRLKQTTTVASYQEAFEKISHQVDVLPEIFLRFSALPAPSRSTTNQGILGPSPNQRLTLPAPNPIRRLSKTEGRERRVKGLCYYCDDRYTPGHKCSKPQLFMISDVSEVEDEENIGDTQEHNPDDSLAEISFHAISGSINPHTLRLPGKIKNKEVVVLIDGGSTHNFIDQALAGSFWSSVGKAPFQWDDSANQAFQNLKKALTTAPTLGLPNWSLPFTLECDASGLGIGAVLTQNGRPLAYFSAPLKGTMLSWSTYEKEMLAVVKAVRKWRHYLLGRTFVVKTNHMSLKYLLEQRITTPAQAKWLSKLLRYDYKIEYKKGVSNKGADALSRRPECHFLAISHPCTLIWADIQNEVRTDPYYNDLPSSLPTKCQKNVVVRDGVWFREGAILLSPILEMCHSSPEGGHFGFHKSLAKVKQSFWWVGLKEMLKRFLRECQVYQRFKTDSMKPARLLQPLPIPEQVWEDVSMDFVEGLPNSNGFTAVMVVVDRLSKYAHFVPLRHPFTATTIARVFVSNIVRLHGIPSTVRFNPEFEMALVQQSGLAPAVKEPVVFDRIGEHVEITGTSSGVEQKFTTPIEKDVHVERYKVPAESIQDVGSCRIVRRCLLPTFSSMSAIASEFPASIEPHTGPAYTIENCIPPYRHYIPISTVFERFRNQNLCVGKRLLSNMFSPHVPIDRLEPLSPVAESISIDKIARMCVAPSEEHATKVLWQFRKACSNDFRSFEFEIPKTGDNHRAQCPTLTVTSL</sequence>
<dbReference type="Pfam" id="PF00078">
    <property type="entry name" value="RVT_1"/>
    <property type="match status" value="1"/>
</dbReference>
<accession>A0A6L2NR64</accession>
<keyword evidence="15" id="KW-0511">Multifunctional enzyme</keyword>
<organism evidence="22">
    <name type="scientific">Tanacetum cinerariifolium</name>
    <name type="common">Dalmatian daisy</name>
    <name type="synonym">Chrysanthemum cinerariifolium</name>
    <dbReference type="NCBI Taxonomy" id="118510"/>
    <lineage>
        <taxon>Eukaryota</taxon>
        <taxon>Viridiplantae</taxon>
        <taxon>Streptophyta</taxon>
        <taxon>Embryophyta</taxon>
        <taxon>Tracheophyta</taxon>
        <taxon>Spermatophyta</taxon>
        <taxon>Magnoliopsida</taxon>
        <taxon>eudicotyledons</taxon>
        <taxon>Gunneridae</taxon>
        <taxon>Pentapetalae</taxon>
        <taxon>asterids</taxon>
        <taxon>campanulids</taxon>
        <taxon>Asterales</taxon>
        <taxon>Asteraceae</taxon>
        <taxon>Asteroideae</taxon>
        <taxon>Anthemideae</taxon>
        <taxon>Anthemidinae</taxon>
        <taxon>Tanacetum</taxon>
    </lineage>
</organism>
<dbReference type="InterPro" id="IPR043502">
    <property type="entry name" value="DNA/RNA_pol_sf"/>
</dbReference>
<evidence type="ECO:0000259" key="21">
    <source>
        <dbReference type="Pfam" id="PF24626"/>
    </source>
</evidence>
<dbReference type="CDD" id="cd00303">
    <property type="entry name" value="retropepsin_like"/>
    <property type="match status" value="2"/>
</dbReference>
<dbReference type="InterPro" id="IPR041577">
    <property type="entry name" value="RT_RNaseH_2"/>
</dbReference>
<evidence type="ECO:0000256" key="14">
    <source>
        <dbReference type="ARBA" id="ARBA00023172"/>
    </source>
</evidence>
<evidence type="ECO:0000256" key="5">
    <source>
        <dbReference type="ARBA" id="ARBA00022723"/>
    </source>
</evidence>
<gene>
    <name evidence="22" type="ORF">Tci_059022</name>
</gene>
<evidence type="ECO:0000313" key="22">
    <source>
        <dbReference type="EMBL" id="GEU87044.1"/>
    </source>
</evidence>
<evidence type="ECO:0000256" key="9">
    <source>
        <dbReference type="ARBA" id="ARBA00022842"/>
    </source>
</evidence>
<dbReference type="InterPro" id="IPR005162">
    <property type="entry name" value="Retrotrans_gag_dom"/>
</dbReference>
<dbReference type="GO" id="GO:0015074">
    <property type="term" value="P:DNA integration"/>
    <property type="evidence" value="ECO:0007669"/>
    <property type="project" value="UniProtKB-KW"/>
</dbReference>
<comment type="caution">
    <text evidence="22">The sequence shown here is derived from an EMBL/GenBank/DDBJ whole genome shotgun (WGS) entry which is preliminary data.</text>
</comment>
<keyword evidence="8" id="KW-0378">Hydrolase</keyword>
<evidence type="ECO:0000256" key="13">
    <source>
        <dbReference type="ARBA" id="ARBA00023125"/>
    </source>
</evidence>
<evidence type="ECO:0000256" key="10">
    <source>
        <dbReference type="ARBA" id="ARBA00022908"/>
    </source>
</evidence>
<evidence type="ECO:0000256" key="12">
    <source>
        <dbReference type="ARBA" id="ARBA00022932"/>
    </source>
</evidence>
<dbReference type="SUPFAM" id="SSF56672">
    <property type="entry name" value="DNA/RNA polymerases"/>
    <property type="match status" value="2"/>
</dbReference>
<proteinExistence type="predicted"/>
<dbReference type="InterPro" id="IPR000477">
    <property type="entry name" value="RT_dom"/>
</dbReference>
<keyword evidence="22" id="KW-0560">Oxidoreductase</keyword>
<reference evidence="22" key="1">
    <citation type="journal article" date="2019" name="Sci. Rep.">
        <title>Draft genome of Tanacetum cinerariifolium, the natural source of mosquito coil.</title>
        <authorList>
            <person name="Yamashiro T."/>
            <person name="Shiraishi A."/>
            <person name="Satake H."/>
            <person name="Nakayama K."/>
        </authorList>
    </citation>
    <scope>NUCLEOTIDE SEQUENCE</scope>
</reference>
<feature type="domain" description="Retrotransposon gag" evidence="18">
    <location>
        <begin position="63"/>
        <end position="153"/>
    </location>
</feature>
<dbReference type="EMBL" id="BKCJ010009455">
    <property type="protein sequence ID" value="GEU87044.1"/>
    <property type="molecule type" value="Genomic_DNA"/>
</dbReference>
<dbReference type="FunFam" id="3.10.20.370:FF:000001">
    <property type="entry name" value="Retrovirus-related Pol polyprotein from transposon 17.6-like protein"/>
    <property type="match status" value="1"/>
</dbReference>
<keyword evidence="22" id="KW-0575">Peroxidase</keyword>
<evidence type="ECO:0000256" key="15">
    <source>
        <dbReference type="ARBA" id="ARBA00023268"/>
    </source>
</evidence>
<dbReference type="GO" id="GO:0004519">
    <property type="term" value="F:endonuclease activity"/>
    <property type="evidence" value="ECO:0007669"/>
    <property type="project" value="UniProtKB-KW"/>
</dbReference>
<evidence type="ECO:0000256" key="2">
    <source>
        <dbReference type="ARBA" id="ARBA00022679"/>
    </source>
</evidence>
<feature type="region of interest" description="Disordered" evidence="16">
    <location>
        <begin position="192"/>
        <end position="215"/>
    </location>
</feature>
<dbReference type="Pfam" id="PF24626">
    <property type="entry name" value="SH3_Tf2-1"/>
    <property type="match status" value="1"/>
</dbReference>
<dbReference type="Gene3D" id="2.40.70.10">
    <property type="entry name" value="Acid Proteases"/>
    <property type="match status" value="1"/>
</dbReference>
<dbReference type="Pfam" id="PF08284">
    <property type="entry name" value="RVP_2"/>
    <property type="match status" value="1"/>
</dbReference>
<keyword evidence="13" id="KW-0238">DNA-binding</keyword>
<evidence type="ECO:0000256" key="6">
    <source>
        <dbReference type="ARBA" id="ARBA00022750"/>
    </source>
</evidence>
<dbReference type="GO" id="GO:0006508">
    <property type="term" value="P:proteolysis"/>
    <property type="evidence" value="ECO:0007669"/>
    <property type="project" value="UniProtKB-KW"/>
</dbReference>
<feature type="domain" description="Retrotransposon gag" evidence="18">
    <location>
        <begin position="1074"/>
        <end position="1147"/>
    </location>
</feature>
<dbReference type="InterPro" id="IPR021109">
    <property type="entry name" value="Peptidase_aspartic_dom_sf"/>
</dbReference>
<dbReference type="FunFam" id="3.10.10.10:FF:000007">
    <property type="entry name" value="Retrovirus-related Pol polyprotein from transposon 17.6-like Protein"/>
    <property type="match status" value="1"/>
</dbReference>
<protein>
    <submittedName>
        <fullName evidence="22">Peroxidase 64</fullName>
    </submittedName>
</protein>
<keyword evidence="10" id="KW-0229">DNA integration</keyword>
<keyword evidence="6" id="KW-0064">Aspartyl protease</keyword>
<keyword evidence="4" id="KW-0540">Nuclease</keyword>
<dbReference type="Pfam" id="PF03732">
    <property type="entry name" value="Retrotrans_gag"/>
    <property type="match status" value="3"/>
</dbReference>
<dbReference type="Pfam" id="PF17919">
    <property type="entry name" value="RT_RNaseH_2"/>
    <property type="match status" value="1"/>
</dbReference>
<feature type="compositionally biased region" description="Polar residues" evidence="16">
    <location>
        <begin position="1165"/>
        <end position="1180"/>
    </location>
</feature>
<feature type="compositionally biased region" description="Polar residues" evidence="16">
    <location>
        <begin position="193"/>
        <end position="210"/>
    </location>
</feature>
<dbReference type="PANTHER" id="PTHR37984:SF5">
    <property type="entry name" value="PROTEIN NYNRIN-LIKE"/>
    <property type="match status" value="1"/>
</dbReference>
<feature type="domain" description="Integrase zinc-binding" evidence="20">
    <location>
        <begin position="1516"/>
        <end position="1567"/>
    </location>
</feature>
<evidence type="ECO:0000259" key="20">
    <source>
        <dbReference type="Pfam" id="PF17921"/>
    </source>
</evidence>